<keyword evidence="3" id="KW-1185">Reference proteome</keyword>
<name>A0A2R6WXD8_MARPO</name>
<organism evidence="2 3">
    <name type="scientific">Marchantia polymorpha</name>
    <name type="common">Common liverwort</name>
    <name type="synonym">Marchantia aquatica</name>
    <dbReference type="NCBI Taxonomy" id="3197"/>
    <lineage>
        <taxon>Eukaryota</taxon>
        <taxon>Viridiplantae</taxon>
        <taxon>Streptophyta</taxon>
        <taxon>Embryophyta</taxon>
        <taxon>Marchantiophyta</taxon>
        <taxon>Marchantiopsida</taxon>
        <taxon>Marchantiidae</taxon>
        <taxon>Marchantiales</taxon>
        <taxon>Marchantiaceae</taxon>
        <taxon>Marchantia</taxon>
    </lineage>
</organism>
<evidence type="ECO:0000313" key="2">
    <source>
        <dbReference type="EMBL" id="PTQ38521.1"/>
    </source>
</evidence>
<proteinExistence type="predicted"/>
<gene>
    <name evidence="2" type="ORF">MARPO_0050s0001</name>
</gene>
<reference evidence="3" key="1">
    <citation type="journal article" date="2017" name="Cell">
        <title>Insights into land plant evolution garnered from the Marchantia polymorpha genome.</title>
        <authorList>
            <person name="Bowman J.L."/>
            <person name="Kohchi T."/>
            <person name="Yamato K.T."/>
            <person name="Jenkins J."/>
            <person name="Shu S."/>
            <person name="Ishizaki K."/>
            <person name="Yamaoka S."/>
            <person name="Nishihama R."/>
            <person name="Nakamura Y."/>
            <person name="Berger F."/>
            <person name="Adam C."/>
            <person name="Aki S.S."/>
            <person name="Althoff F."/>
            <person name="Araki T."/>
            <person name="Arteaga-Vazquez M.A."/>
            <person name="Balasubrmanian S."/>
            <person name="Barry K."/>
            <person name="Bauer D."/>
            <person name="Boehm C.R."/>
            <person name="Briginshaw L."/>
            <person name="Caballero-Perez J."/>
            <person name="Catarino B."/>
            <person name="Chen F."/>
            <person name="Chiyoda S."/>
            <person name="Chovatia M."/>
            <person name="Davies K.M."/>
            <person name="Delmans M."/>
            <person name="Demura T."/>
            <person name="Dierschke T."/>
            <person name="Dolan L."/>
            <person name="Dorantes-Acosta A.E."/>
            <person name="Eklund D.M."/>
            <person name="Florent S.N."/>
            <person name="Flores-Sandoval E."/>
            <person name="Fujiyama A."/>
            <person name="Fukuzawa H."/>
            <person name="Galik B."/>
            <person name="Grimanelli D."/>
            <person name="Grimwood J."/>
            <person name="Grossniklaus U."/>
            <person name="Hamada T."/>
            <person name="Haseloff J."/>
            <person name="Hetherington A.J."/>
            <person name="Higo A."/>
            <person name="Hirakawa Y."/>
            <person name="Hundley H.N."/>
            <person name="Ikeda Y."/>
            <person name="Inoue K."/>
            <person name="Inoue S.I."/>
            <person name="Ishida S."/>
            <person name="Jia Q."/>
            <person name="Kakita M."/>
            <person name="Kanazawa T."/>
            <person name="Kawai Y."/>
            <person name="Kawashima T."/>
            <person name="Kennedy M."/>
            <person name="Kinose K."/>
            <person name="Kinoshita T."/>
            <person name="Kohara Y."/>
            <person name="Koide E."/>
            <person name="Komatsu K."/>
            <person name="Kopischke S."/>
            <person name="Kubo M."/>
            <person name="Kyozuka J."/>
            <person name="Lagercrantz U."/>
            <person name="Lin S.S."/>
            <person name="Lindquist E."/>
            <person name="Lipzen A.M."/>
            <person name="Lu C.W."/>
            <person name="De Luna E."/>
            <person name="Martienssen R.A."/>
            <person name="Minamino N."/>
            <person name="Mizutani M."/>
            <person name="Mizutani M."/>
            <person name="Mochizuki N."/>
            <person name="Monte I."/>
            <person name="Mosher R."/>
            <person name="Nagasaki H."/>
            <person name="Nakagami H."/>
            <person name="Naramoto S."/>
            <person name="Nishitani K."/>
            <person name="Ohtani M."/>
            <person name="Okamoto T."/>
            <person name="Okumura M."/>
            <person name="Phillips J."/>
            <person name="Pollak B."/>
            <person name="Reinders A."/>
            <person name="Rovekamp M."/>
            <person name="Sano R."/>
            <person name="Sawa S."/>
            <person name="Schmid M.W."/>
            <person name="Shirakawa M."/>
            <person name="Solano R."/>
            <person name="Spunde A."/>
            <person name="Suetsugu N."/>
            <person name="Sugano S."/>
            <person name="Sugiyama A."/>
            <person name="Sun R."/>
            <person name="Suzuki Y."/>
            <person name="Takenaka M."/>
            <person name="Takezawa D."/>
            <person name="Tomogane H."/>
            <person name="Tsuzuki M."/>
            <person name="Ueda T."/>
            <person name="Umeda M."/>
            <person name="Ward J.M."/>
            <person name="Watanabe Y."/>
            <person name="Yazaki K."/>
            <person name="Yokoyama R."/>
            <person name="Yoshitake Y."/>
            <person name="Yotsui I."/>
            <person name="Zachgo S."/>
            <person name="Schmutz J."/>
        </authorList>
    </citation>
    <scope>NUCLEOTIDE SEQUENCE [LARGE SCALE GENOMIC DNA]</scope>
    <source>
        <strain evidence="3">Tak-1</strain>
    </source>
</reference>
<dbReference type="AlphaFoldDB" id="A0A2R6WXD8"/>
<evidence type="ECO:0000256" key="1">
    <source>
        <dbReference type="SAM" id="MobiDB-lite"/>
    </source>
</evidence>
<dbReference type="Proteomes" id="UP000244005">
    <property type="component" value="Unassembled WGS sequence"/>
</dbReference>
<sequence>MQQTGWAVAPATSNDDLRSEPVIEDMGVRADVPALSMEEIATLTVSGASILAPEVFTGDDGFKAELEVTPEERKSRSVVDLY</sequence>
<accession>A0A2R6WXD8</accession>
<evidence type="ECO:0000313" key="3">
    <source>
        <dbReference type="Proteomes" id="UP000244005"/>
    </source>
</evidence>
<dbReference type="Gramene" id="Mp3g11980.1">
    <property type="protein sequence ID" value="Mp3g11980.1.cds"/>
    <property type="gene ID" value="Mp3g11980"/>
</dbReference>
<feature type="region of interest" description="Disordered" evidence="1">
    <location>
        <begin position="1"/>
        <end position="22"/>
    </location>
</feature>
<dbReference type="OrthoDB" id="445326at2759"/>
<dbReference type="EMBL" id="KZ772722">
    <property type="protein sequence ID" value="PTQ38521.1"/>
    <property type="molecule type" value="Genomic_DNA"/>
</dbReference>
<protein>
    <submittedName>
        <fullName evidence="2">Uncharacterized protein</fullName>
    </submittedName>
</protein>